<dbReference type="AlphaFoldDB" id="A0A1I2J972"/>
<sequence length="68" mass="7731">MSLLNYETYKSNPLNSSGFDKVQCYKGIGKDHIKKITKQNVPTPHVTGKSIPGELGKHIRMKFQERGR</sequence>
<proteinExistence type="predicted"/>
<dbReference type="EMBL" id="FONN01000068">
    <property type="protein sequence ID" value="SFF50383.1"/>
    <property type="molecule type" value="Genomic_DNA"/>
</dbReference>
<organism evidence="1 2">
    <name type="scientific">Paenibacillus algorifonticola</name>
    <dbReference type="NCBI Taxonomy" id="684063"/>
    <lineage>
        <taxon>Bacteria</taxon>
        <taxon>Bacillati</taxon>
        <taxon>Bacillota</taxon>
        <taxon>Bacilli</taxon>
        <taxon>Bacillales</taxon>
        <taxon>Paenibacillaceae</taxon>
        <taxon>Paenibacillus</taxon>
    </lineage>
</organism>
<evidence type="ECO:0000313" key="2">
    <source>
        <dbReference type="Proteomes" id="UP000183410"/>
    </source>
</evidence>
<name>A0A1I2J972_9BACL</name>
<dbReference type="Proteomes" id="UP000183410">
    <property type="component" value="Unassembled WGS sequence"/>
</dbReference>
<accession>A0A1I2J972</accession>
<keyword evidence="2" id="KW-1185">Reference proteome</keyword>
<reference evidence="2" key="1">
    <citation type="submission" date="2016-10" db="EMBL/GenBank/DDBJ databases">
        <authorList>
            <person name="Varghese N."/>
            <person name="Submissions S."/>
        </authorList>
    </citation>
    <scope>NUCLEOTIDE SEQUENCE [LARGE SCALE GENOMIC DNA]</scope>
    <source>
        <strain evidence="2">CGMCC 1.10223</strain>
    </source>
</reference>
<protein>
    <submittedName>
        <fullName evidence="1">Uncharacterized protein</fullName>
    </submittedName>
</protein>
<evidence type="ECO:0000313" key="1">
    <source>
        <dbReference type="EMBL" id="SFF50383.1"/>
    </source>
</evidence>
<gene>
    <name evidence="1" type="ORF">SAMN04487969_1682</name>
</gene>